<evidence type="ECO:0000256" key="1">
    <source>
        <dbReference type="SAM" id="MobiDB-lite"/>
    </source>
</evidence>
<keyword evidence="3" id="KW-1185">Reference proteome</keyword>
<feature type="compositionally biased region" description="Basic and acidic residues" evidence="1">
    <location>
        <begin position="1"/>
        <end position="21"/>
    </location>
</feature>
<name>A0ABQ7TG70_PHRPL</name>
<evidence type="ECO:0000313" key="3">
    <source>
        <dbReference type="Proteomes" id="UP000826234"/>
    </source>
</evidence>
<reference evidence="2 3" key="1">
    <citation type="journal article" date="2022" name="Gigascience">
        <title>A chromosome-level genome assembly and annotation of the desert horned lizard, Phrynosoma platyrhinos, provides insight into chromosomal rearrangements among reptiles.</title>
        <authorList>
            <person name="Koochekian N."/>
            <person name="Ascanio A."/>
            <person name="Farleigh K."/>
            <person name="Card D.C."/>
            <person name="Schield D.R."/>
            <person name="Castoe T.A."/>
            <person name="Jezkova T."/>
        </authorList>
    </citation>
    <scope>NUCLEOTIDE SEQUENCE [LARGE SCALE GENOMIC DNA]</scope>
    <source>
        <strain evidence="2">NK-2021</strain>
    </source>
</reference>
<sequence>MMSYKLKGEKKEGNLKTSLEKQEDEPWERRQGDFAGKDGSTKGIRLEEAKSRAGQTCGLQKEIVHLQIIKPLMEKKRRNRIAHSLNQLKTLLVDVPIQGNKPLLILCMASLEKDMAEDRGFWTRSSYCASFVQATISERQQYPEPSNQSSPNYETFSLVTPPSASGLEKISSWNEKLEAFSSFPFSERPVPSMVLSRTGSQVFWRPWST</sequence>
<comment type="caution">
    <text evidence="2">The sequence shown here is derived from an EMBL/GenBank/DDBJ whole genome shotgun (WGS) entry which is preliminary data.</text>
</comment>
<gene>
    <name evidence="2" type="ORF">JD844_009891</name>
</gene>
<protein>
    <submittedName>
        <fullName evidence="2">Uncharacterized protein</fullName>
    </submittedName>
</protein>
<accession>A0ABQ7TG70</accession>
<organism evidence="2 3">
    <name type="scientific">Phrynosoma platyrhinos</name>
    <name type="common">Desert horned lizard</name>
    <dbReference type="NCBI Taxonomy" id="52577"/>
    <lineage>
        <taxon>Eukaryota</taxon>
        <taxon>Metazoa</taxon>
        <taxon>Chordata</taxon>
        <taxon>Craniata</taxon>
        <taxon>Vertebrata</taxon>
        <taxon>Euteleostomi</taxon>
        <taxon>Lepidosauria</taxon>
        <taxon>Squamata</taxon>
        <taxon>Bifurcata</taxon>
        <taxon>Unidentata</taxon>
        <taxon>Episquamata</taxon>
        <taxon>Toxicofera</taxon>
        <taxon>Iguania</taxon>
        <taxon>Phrynosomatidae</taxon>
        <taxon>Phrynosomatinae</taxon>
        <taxon>Phrynosoma</taxon>
    </lineage>
</organism>
<proteinExistence type="predicted"/>
<feature type="region of interest" description="Disordered" evidence="1">
    <location>
        <begin position="1"/>
        <end position="41"/>
    </location>
</feature>
<evidence type="ECO:0000313" key="2">
    <source>
        <dbReference type="EMBL" id="KAH0628556.1"/>
    </source>
</evidence>
<dbReference type="InterPro" id="IPR036638">
    <property type="entry name" value="HLH_DNA-bd_sf"/>
</dbReference>
<dbReference type="Proteomes" id="UP000826234">
    <property type="component" value="Unassembled WGS sequence"/>
</dbReference>
<dbReference type="Gene3D" id="4.10.280.10">
    <property type="entry name" value="Helix-loop-helix DNA-binding domain"/>
    <property type="match status" value="1"/>
</dbReference>
<feature type="compositionally biased region" description="Basic and acidic residues" evidence="1">
    <location>
        <begin position="27"/>
        <end position="41"/>
    </location>
</feature>
<dbReference type="EMBL" id="JAIPUX010000439">
    <property type="protein sequence ID" value="KAH0628556.1"/>
    <property type="molecule type" value="Genomic_DNA"/>
</dbReference>